<keyword evidence="6" id="KW-0698">rRNA processing</keyword>
<dbReference type="SUPFAM" id="SSF48013">
    <property type="entry name" value="NusB-like"/>
    <property type="match status" value="1"/>
</dbReference>
<evidence type="ECO:0000256" key="13">
    <source>
        <dbReference type="ARBA" id="ARBA00047283"/>
    </source>
</evidence>
<dbReference type="InterPro" id="IPR006027">
    <property type="entry name" value="NusB_RsmB_TIM44"/>
</dbReference>
<reference evidence="16 17" key="1">
    <citation type="submission" date="2016-11" db="EMBL/GenBank/DDBJ databases">
        <authorList>
            <person name="Jaros S."/>
            <person name="Januszkiewicz K."/>
            <person name="Wedrychowicz H."/>
        </authorList>
    </citation>
    <scope>NUCLEOTIDE SEQUENCE [LARGE SCALE GENOMIC DNA]</scope>
    <source>
        <strain evidence="16 17">IBRC-M 10683</strain>
    </source>
</reference>
<dbReference type="InterPro" id="IPR035926">
    <property type="entry name" value="NusB-like_sf"/>
</dbReference>
<dbReference type="PANTHER" id="PTHR22807:SF53">
    <property type="entry name" value="RIBOSOMAL RNA SMALL SUBUNIT METHYLTRANSFERASE B-RELATED"/>
    <property type="match status" value="1"/>
</dbReference>
<evidence type="ECO:0000256" key="7">
    <source>
        <dbReference type="ARBA" id="ARBA00022603"/>
    </source>
</evidence>
<dbReference type="Gene3D" id="3.30.70.1170">
    <property type="entry name" value="Sun protein, domain 3"/>
    <property type="match status" value="1"/>
</dbReference>
<dbReference type="GO" id="GO:0005737">
    <property type="term" value="C:cytoplasm"/>
    <property type="evidence" value="ECO:0007669"/>
    <property type="project" value="UniProtKB-SubCell"/>
</dbReference>
<dbReference type="InterPro" id="IPR001678">
    <property type="entry name" value="MeTrfase_RsmB-F_NOP2_dom"/>
</dbReference>
<dbReference type="InterPro" id="IPR023267">
    <property type="entry name" value="RCMT"/>
</dbReference>
<feature type="binding site" evidence="14">
    <location>
        <begin position="253"/>
        <end position="259"/>
    </location>
    <ligand>
        <name>S-adenosyl-L-methionine</name>
        <dbReference type="ChEBI" id="CHEBI:59789"/>
    </ligand>
</feature>
<dbReference type="NCBIfam" id="TIGR00563">
    <property type="entry name" value="rsmB"/>
    <property type="match status" value="1"/>
</dbReference>
<feature type="binding site" evidence="14">
    <location>
        <position position="323"/>
    </location>
    <ligand>
        <name>S-adenosyl-L-methionine</name>
        <dbReference type="ChEBI" id="CHEBI:59789"/>
    </ligand>
</feature>
<dbReference type="GO" id="GO:0008649">
    <property type="term" value="F:rRNA methyltransferase activity"/>
    <property type="evidence" value="ECO:0007669"/>
    <property type="project" value="InterPro"/>
</dbReference>
<comment type="function">
    <text evidence="1">Specifically methylates the cytosine at position 967 (m5C967) of 16S rRNA.</text>
</comment>
<name>A0A1M5C7G1_9BACI</name>
<feature type="binding site" evidence="14">
    <location>
        <position position="277"/>
    </location>
    <ligand>
        <name>S-adenosyl-L-methionine</name>
        <dbReference type="ChEBI" id="CHEBI:59789"/>
    </ligand>
</feature>
<evidence type="ECO:0000256" key="4">
    <source>
        <dbReference type="ARBA" id="ARBA00012140"/>
    </source>
</evidence>
<dbReference type="InterPro" id="IPR004573">
    <property type="entry name" value="rRNA_ssu_MeTfrase_B"/>
</dbReference>
<evidence type="ECO:0000256" key="14">
    <source>
        <dbReference type="PROSITE-ProRule" id="PRU01023"/>
    </source>
</evidence>
<dbReference type="NCBIfam" id="NF011494">
    <property type="entry name" value="PRK14902.1"/>
    <property type="match status" value="1"/>
</dbReference>
<keyword evidence="17" id="KW-1185">Reference proteome</keyword>
<dbReference type="FunFam" id="1.10.940.10:FF:000006">
    <property type="entry name" value="16S rRNA (Cytosine(967)-C(5))-methyltransferase RsmB"/>
    <property type="match status" value="1"/>
</dbReference>
<comment type="subcellular location">
    <subcellularLocation>
        <location evidence="2">Cytoplasm</location>
    </subcellularLocation>
</comment>
<dbReference type="Pfam" id="PF01189">
    <property type="entry name" value="Methyltr_RsmB-F"/>
    <property type="match status" value="1"/>
</dbReference>
<dbReference type="PRINTS" id="PR02008">
    <property type="entry name" value="RCMTFAMILY"/>
</dbReference>
<evidence type="ECO:0000256" key="12">
    <source>
        <dbReference type="ARBA" id="ARBA00031088"/>
    </source>
</evidence>
<gene>
    <name evidence="16" type="ORF">SAMN05216225_100192</name>
</gene>
<dbReference type="EC" id="2.1.1.176" evidence="4"/>
<dbReference type="Proteomes" id="UP000183988">
    <property type="component" value="Unassembled WGS sequence"/>
</dbReference>
<dbReference type="FunFam" id="3.30.70.1170:FF:000003">
    <property type="entry name" value="16S rRNA (Cytosine(967)-C(5))-methyltransferase RsmB"/>
    <property type="match status" value="1"/>
</dbReference>
<feature type="binding site" evidence="14">
    <location>
        <position position="304"/>
    </location>
    <ligand>
        <name>S-adenosyl-L-methionine</name>
        <dbReference type="ChEBI" id="CHEBI:59789"/>
    </ligand>
</feature>
<comment type="catalytic activity">
    <reaction evidence="13">
        <text>cytidine(967) in 16S rRNA + S-adenosyl-L-methionine = 5-methylcytidine(967) in 16S rRNA + S-adenosyl-L-homocysteine + H(+)</text>
        <dbReference type="Rhea" id="RHEA:42748"/>
        <dbReference type="Rhea" id="RHEA-COMP:10219"/>
        <dbReference type="Rhea" id="RHEA-COMP:10220"/>
        <dbReference type="ChEBI" id="CHEBI:15378"/>
        <dbReference type="ChEBI" id="CHEBI:57856"/>
        <dbReference type="ChEBI" id="CHEBI:59789"/>
        <dbReference type="ChEBI" id="CHEBI:74483"/>
        <dbReference type="ChEBI" id="CHEBI:82748"/>
        <dbReference type="EC" id="2.1.1.176"/>
    </reaction>
</comment>
<keyword evidence="5" id="KW-0963">Cytoplasm</keyword>
<keyword evidence="8 14" id="KW-0808">Transferase</keyword>
<evidence type="ECO:0000256" key="10">
    <source>
        <dbReference type="ARBA" id="ARBA00022884"/>
    </source>
</evidence>
<sequence length="442" mass="50464">MLRNTIIDLLMRIEQDSGYSHLLINNEIKKRNISPKDEGLLTEIVYGTLQRKITLDYYINHFVTKKLEKWVSVLLRMSIYQMVYLDKVPDHAIIHEAVEIAKQRGHKGISSLVNGVLRNVQRKGVPDTSEIKNDVTRLSVETSHPEWLVKRWIDLYGLQITKDICRANLNHKPISVRVQPLRITREDAVDNLMKQGYDVEPSPFSPQGIVVKKGNVIKSDLFKDGYVTIQDQSSMLVAEMLKPQPGMHVLDACSAPGGKVTHIAEKMQNNGVIQAHDLHKNKIKLIEQKANDLHLSIIDASPLDARKLKEKYPENTFDRILIDAPCSGLGVIRGKPDIKYNKQKEDITKLATIQIEILNQAIPLLKRNGFLVYSTCTIDQEENEKVVERFLQANPSFSVDSSFFEELPEFLQDSLGVTKYGLQLFPHSYDTDGFFLTRLKRR</sequence>
<dbReference type="SUPFAM" id="SSF53335">
    <property type="entry name" value="S-adenosyl-L-methionine-dependent methyltransferases"/>
    <property type="match status" value="1"/>
</dbReference>
<dbReference type="Gene3D" id="1.10.940.10">
    <property type="entry name" value="NusB-like"/>
    <property type="match status" value="1"/>
</dbReference>
<keyword evidence="10 14" id="KW-0694">RNA-binding</keyword>
<dbReference type="PROSITE" id="PS51686">
    <property type="entry name" value="SAM_MT_RSMB_NOP"/>
    <property type="match status" value="1"/>
</dbReference>
<feature type="domain" description="SAM-dependent MTase RsmB/NOP-type" evidence="15">
    <location>
        <begin position="164"/>
        <end position="442"/>
    </location>
</feature>
<evidence type="ECO:0000313" key="16">
    <source>
        <dbReference type="EMBL" id="SHF50352.1"/>
    </source>
</evidence>
<dbReference type="STRING" id="930117.SAMN05216225_100192"/>
<protein>
    <recommendedName>
        <fullName evidence="4">16S rRNA (cytosine(967)-C(5))-methyltransferase</fullName>
        <ecNumber evidence="4">2.1.1.176</ecNumber>
    </recommendedName>
    <alternativeName>
        <fullName evidence="11">16S rRNA m5C967 methyltransferase</fullName>
    </alternativeName>
    <alternativeName>
        <fullName evidence="12">rRNA (cytosine-C(5)-)-methyltransferase RsmB</fullName>
    </alternativeName>
</protein>
<feature type="active site" description="Nucleophile" evidence="14">
    <location>
        <position position="376"/>
    </location>
</feature>
<dbReference type="PROSITE" id="PS01153">
    <property type="entry name" value="NOL1_NOP2_SUN"/>
    <property type="match status" value="1"/>
</dbReference>
<evidence type="ECO:0000256" key="9">
    <source>
        <dbReference type="ARBA" id="ARBA00022691"/>
    </source>
</evidence>
<dbReference type="EMBL" id="FQVW01000001">
    <property type="protein sequence ID" value="SHF50352.1"/>
    <property type="molecule type" value="Genomic_DNA"/>
</dbReference>
<evidence type="ECO:0000259" key="15">
    <source>
        <dbReference type="PROSITE" id="PS51686"/>
    </source>
</evidence>
<dbReference type="AlphaFoldDB" id="A0A1M5C7G1"/>
<dbReference type="InterPro" id="IPR049560">
    <property type="entry name" value="MeTrfase_RsmB-F_NOP2_cat"/>
</dbReference>
<evidence type="ECO:0000256" key="3">
    <source>
        <dbReference type="ARBA" id="ARBA00007494"/>
    </source>
</evidence>
<evidence type="ECO:0000256" key="5">
    <source>
        <dbReference type="ARBA" id="ARBA00022490"/>
    </source>
</evidence>
<evidence type="ECO:0000256" key="1">
    <source>
        <dbReference type="ARBA" id="ARBA00002724"/>
    </source>
</evidence>
<keyword evidence="7 14" id="KW-0489">Methyltransferase</keyword>
<dbReference type="GO" id="GO:0003723">
    <property type="term" value="F:RNA binding"/>
    <property type="evidence" value="ECO:0007669"/>
    <property type="project" value="UniProtKB-UniRule"/>
</dbReference>
<proteinExistence type="inferred from homology"/>
<dbReference type="FunFam" id="3.40.50.150:FF:000022">
    <property type="entry name" value="Ribosomal RNA small subunit methyltransferase B"/>
    <property type="match status" value="1"/>
</dbReference>
<evidence type="ECO:0000256" key="8">
    <source>
        <dbReference type="ARBA" id="ARBA00022679"/>
    </source>
</evidence>
<evidence type="ECO:0000313" key="17">
    <source>
        <dbReference type="Proteomes" id="UP000183988"/>
    </source>
</evidence>
<dbReference type="Pfam" id="PF01029">
    <property type="entry name" value="NusB"/>
    <property type="match status" value="1"/>
</dbReference>
<evidence type="ECO:0000256" key="6">
    <source>
        <dbReference type="ARBA" id="ARBA00022552"/>
    </source>
</evidence>
<dbReference type="InterPro" id="IPR018314">
    <property type="entry name" value="RsmB/NOL1/NOP2-like_CS"/>
</dbReference>
<dbReference type="GO" id="GO:0006355">
    <property type="term" value="P:regulation of DNA-templated transcription"/>
    <property type="evidence" value="ECO:0007669"/>
    <property type="project" value="InterPro"/>
</dbReference>
<dbReference type="PANTHER" id="PTHR22807">
    <property type="entry name" value="NOP2 YEAST -RELATED NOL1/NOP2/FMU SUN DOMAIN-CONTAINING"/>
    <property type="match status" value="1"/>
</dbReference>
<dbReference type="InterPro" id="IPR054728">
    <property type="entry name" value="RsmB-like_ferredoxin"/>
</dbReference>
<comment type="similarity">
    <text evidence="3 14">Belongs to the class I-like SAM-binding methyltransferase superfamily. RsmB/NOP family.</text>
</comment>
<dbReference type="Gene3D" id="3.40.50.150">
    <property type="entry name" value="Vaccinia Virus protein VP39"/>
    <property type="match status" value="1"/>
</dbReference>
<organism evidence="16 17">
    <name type="scientific">Ornithinibacillus halophilus</name>
    <dbReference type="NCBI Taxonomy" id="930117"/>
    <lineage>
        <taxon>Bacteria</taxon>
        <taxon>Bacillati</taxon>
        <taxon>Bacillota</taxon>
        <taxon>Bacilli</taxon>
        <taxon>Bacillales</taxon>
        <taxon>Bacillaceae</taxon>
        <taxon>Ornithinibacillus</taxon>
    </lineage>
</organism>
<dbReference type="Pfam" id="PF22458">
    <property type="entry name" value="RsmF-B_ferredox"/>
    <property type="match status" value="1"/>
</dbReference>
<keyword evidence="9 14" id="KW-0949">S-adenosyl-L-methionine</keyword>
<dbReference type="InterPro" id="IPR029063">
    <property type="entry name" value="SAM-dependent_MTases_sf"/>
</dbReference>
<evidence type="ECO:0000256" key="11">
    <source>
        <dbReference type="ARBA" id="ARBA00030399"/>
    </source>
</evidence>
<accession>A0A1M5C7G1</accession>
<evidence type="ECO:0000256" key="2">
    <source>
        <dbReference type="ARBA" id="ARBA00004496"/>
    </source>
</evidence>